<proteinExistence type="predicted"/>
<dbReference type="GeneID" id="78391920"/>
<dbReference type="InterPro" id="IPR027579">
    <property type="entry name" value="SSSPR51_Rpt"/>
</dbReference>
<dbReference type="RefSeq" id="WP_106057579.1">
    <property type="nucleotide sequence ID" value="NZ_CP027228.1"/>
</dbReference>
<evidence type="ECO:0000256" key="2">
    <source>
        <dbReference type="ARBA" id="ARBA00022525"/>
    </source>
</evidence>
<feature type="signal peptide" evidence="7">
    <location>
        <begin position="1"/>
        <end position="29"/>
    </location>
</feature>
<evidence type="ECO:0000256" key="3">
    <source>
        <dbReference type="ARBA" id="ARBA00022729"/>
    </source>
</evidence>
<reference evidence="10" key="1">
    <citation type="submission" date="2018-02" db="EMBL/GenBank/DDBJ databases">
        <authorList>
            <person name="Holder M.E."/>
            <person name="Ajami N.J."/>
            <person name="Petrosino J.F."/>
        </authorList>
    </citation>
    <scope>NUCLEOTIDE SEQUENCE [LARGE SCALE GENOMIC DNA]</scope>
    <source>
        <strain evidence="10">CCUG 47132</strain>
    </source>
</reference>
<dbReference type="Pfam" id="PF18877">
    <property type="entry name" value="SSSPR-51"/>
    <property type="match status" value="1"/>
</dbReference>
<keyword evidence="6" id="KW-1133">Transmembrane helix</keyword>
<dbReference type="AlphaFoldDB" id="A0A2S0L5Q4"/>
<dbReference type="KEGG" id="mdv:C5Q96_06550"/>
<evidence type="ECO:0000256" key="5">
    <source>
        <dbReference type="SAM" id="MobiDB-lite"/>
    </source>
</evidence>
<keyword evidence="6" id="KW-0472">Membrane</keyword>
<dbReference type="NCBIfam" id="TIGR01167">
    <property type="entry name" value="LPXTG_anchor"/>
    <property type="match status" value="1"/>
</dbReference>
<keyword evidence="2" id="KW-0964">Secreted</keyword>
<evidence type="ECO:0000259" key="8">
    <source>
        <dbReference type="PROSITE" id="PS50847"/>
    </source>
</evidence>
<dbReference type="Proteomes" id="UP000237883">
    <property type="component" value="Chromosome"/>
</dbReference>
<dbReference type="NCBIfam" id="TIGR04308">
    <property type="entry name" value="repeat_SSSPR51"/>
    <property type="match status" value="1"/>
</dbReference>
<organism evidence="9 10">
    <name type="scientific">Mogibacterium diversum</name>
    <dbReference type="NCBI Taxonomy" id="114527"/>
    <lineage>
        <taxon>Bacteria</taxon>
        <taxon>Bacillati</taxon>
        <taxon>Bacillota</taxon>
        <taxon>Clostridia</taxon>
        <taxon>Peptostreptococcales</taxon>
        <taxon>Anaerovoracaceae</taxon>
        <taxon>Mogibacterium</taxon>
    </lineage>
</organism>
<dbReference type="EMBL" id="CP027228">
    <property type="protein sequence ID" value="AVM48524.1"/>
    <property type="molecule type" value="Genomic_DNA"/>
</dbReference>
<evidence type="ECO:0000256" key="6">
    <source>
        <dbReference type="SAM" id="Phobius"/>
    </source>
</evidence>
<accession>A0A2S0L5Q4</accession>
<name>A0A2S0L5Q4_9FIRM</name>
<dbReference type="PROSITE" id="PS50847">
    <property type="entry name" value="GRAM_POS_ANCHORING"/>
    <property type="match status" value="1"/>
</dbReference>
<dbReference type="Gene3D" id="2.20.230.10">
    <property type="entry name" value="Resuscitation-promoting factor rpfb"/>
    <property type="match status" value="1"/>
</dbReference>
<evidence type="ECO:0000313" key="10">
    <source>
        <dbReference type="Proteomes" id="UP000237883"/>
    </source>
</evidence>
<sequence length="464" mass="50563">MTKRINKRRRKMLKATAVGVSLMMAPSLAVNVYADDAVTANEQSAINNFVATEPADGATTSLGNSTVSNTTSGYRFPGKDNYTSVFESRARKGRLTQDYDLTVDSSDSHSGNTVKVKDWRNLDTYVVHSATEGNPQDPQTYYDTMYYAKEAILIDQSDNTEYTVKNIIIDPGSMYVFYTRVLLDFPIEDADSRFKTRIDDAESVALFEGSGYWSITAEVKEETPYETIVKIDAALKANQVIVDSVGSNGSKDAKFNIDLNFMNGMNDSNYRDYTSDVIYNDVKALVTDSAQVGSENQFGWGTSTLESITTSNAVNRIIRVGIDFTHYVTEDGTELKPTKFGIHGSENIAGYELASTREEANGDKVYVYKAVTTQTTPSVPATPSTPTTPSTPSTPSATTPAVPQASATTTTQSKQAPAVKTTPARKHNVPKTGDADTILAYAATLFMSVIGLGVALFARKKREQ</sequence>
<keyword evidence="10" id="KW-1185">Reference proteome</keyword>
<dbReference type="Pfam" id="PF00746">
    <property type="entry name" value="Gram_pos_anchor"/>
    <property type="match status" value="1"/>
</dbReference>
<evidence type="ECO:0000313" key="9">
    <source>
        <dbReference type="EMBL" id="AVM48524.1"/>
    </source>
</evidence>
<keyword evidence="1" id="KW-0134">Cell wall</keyword>
<feature type="domain" description="Gram-positive cocci surface proteins LPxTG" evidence="8">
    <location>
        <begin position="429"/>
        <end position="464"/>
    </location>
</feature>
<keyword evidence="6" id="KW-0812">Transmembrane</keyword>
<dbReference type="InterPro" id="IPR019931">
    <property type="entry name" value="LPXTG_anchor"/>
</dbReference>
<feature type="region of interest" description="Disordered" evidence="5">
    <location>
        <begin position="376"/>
        <end position="431"/>
    </location>
</feature>
<gene>
    <name evidence="9" type="ORF">C5Q96_06550</name>
</gene>
<evidence type="ECO:0000256" key="4">
    <source>
        <dbReference type="ARBA" id="ARBA00023088"/>
    </source>
</evidence>
<keyword evidence="3 7" id="KW-0732">Signal</keyword>
<feature type="transmembrane region" description="Helical" evidence="6">
    <location>
        <begin position="438"/>
        <end position="458"/>
    </location>
</feature>
<evidence type="ECO:0000256" key="7">
    <source>
        <dbReference type="SAM" id="SignalP"/>
    </source>
</evidence>
<evidence type="ECO:0000256" key="1">
    <source>
        <dbReference type="ARBA" id="ARBA00022512"/>
    </source>
</evidence>
<feature type="compositionally biased region" description="Low complexity" evidence="5">
    <location>
        <begin position="376"/>
        <end position="418"/>
    </location>
</feature>
<feature type="chain" id="PRO_5039465754" description="Gram-positive cocci surface proteins LPxTG domain-containing protein" evidence="7">
    <location>
        <begin position="30"/>
        <end position="464"/>
    </location>
</feature>
<protein>
    <recommendedName>
        <fullName evidence="8">Gram-positive cocci surface proteins LPxTG domain-containing protein</fullName>
    </recommendedName>
</protein>
<keyword evidence="4" id="KW-0572">Peptidoglycan-anchor</keyword>